<dbReference type="PANTHER" id="PTHR11895:SF169">
    <property type="entry name" value="GLUTAMYL-TRNA(GLN) AMIDOTRANSFERASE"/>
    <property type="match status" value="1"/>
</dbReference>
<evidence type="ECO:0000259" key="2">
    <source>
        <dbReference type="Pfam" id="PF01425"/>
    </source>
</evidence>
<dbReference type="EMBL" id="CDMC01000014">
    <property type="protein sequence ID" value="CEL09379.1"/>
    <property type="molecule type" value="Genomic_DNA"/>
</dbReference>
<dbReference type="STRING" id="454130.A0A0U5GCQ7"/>
<accession>A0A0U5GCQ7</accession>
<evidence type="ECO:0000313" key="4">
    <source>
        <dbReference type="Proteomes" id="UP000054771"/>
    </source>
</evidence>
<dbReference type="GO" id="GO:0003824">
    <property type="term" value="F:catalytic activity"/>
    <property type="evidence" value="ECO:0007669"/>
    <property type="project" value="InterPro"/>
</dbReference>
<feature type="signal peptide" evidence="1">
    <location>
        <begin position="1"/>
        <end position="23"/>
    </location>
</feature>
<proteinExistence type="predicted"/>
<protein>
    <recommendedName>
        <fullName evidence="2">Amidase domain-containing protein</fullName>
    </recommendedName>
</protein>
<dbReference type="Proteomes" id="UP000054771">
    <property type="component" value="Unassembled WGS sequence"/>
</dbReference>
<dbReference type="InterPro" id="IPR036928">
    <property type="entry name" value="AS_sf"/>
</dbReference>
<dbReference type="PANTHER" id="PTHR11895">
    <property type="entry name" value="TRANSAMIDASE"/>
    <property type="match status" value="1"/>
</dbReference>
<dbReference type="NCBIfam" id="NF006043">
    <property type="entry name" value="PRK08186.1"/>
    <property type="match status" value="1"/>
</dbReference>
<dbReference type="SUPFAM" id="SSF75304">
    <property type="entry name" value="Amidase signature (AS) enzymes"/>
    <property type="match status" value="1"/>
</dbReference>
<dbReference type="Gene3D" id="3.90.1300.10">
    <property type="entry name" value="Amidase signature (AS) domain"/>
    <property type="match status" value="1"/>
</dbReference>
<dbReference type="InterPro" id="IPR023631">
    <property type="entry name" value="Amidase_dom"/>
</dbReference>
<dbReference type="InterPro" id="IPR000120">
    <property type="entry name" value="Amidase"/>
</dbReference>
<gene>
    <name evidence="3" type="ORF">ASPCAL12515</name>
</gene>
<reference evidence="4" key="1">
    <citation type="journal article" date="2016" name="Genome Announc.">
        <title>Draft genome sequences of fungus Aspergillus calidoustus.</title>
        <authorList>
            <person name="Horn F."/>
            <person name="Linde J."/>
            <person name="Mattern D.J."/>
            <person name="Walther G."/>
            <person name="Guthke R."/>
            <person name="Scherlach K."/>
            <person name="Martin K."/>
            <person name="Brakhage A.A."/>
            <person name="Petzke L."/>
            <person name="Valiante V."/>
        </authorList>
    </citation>
    <scope>NUCLEOTIDE SEQUENCE [LARGE SCALE GENOMIC DNA]</scope>
    <source>
        <strain evidence="4">SF006504</strain>
    </source>
</reference>
<feature type="chain" id="PRO_5006857750" description="Amidase domain-containing protein" evidence="1">
    <location>
        <begin position="24"/>
        <end position="509"/>
    </location>
</feature>
<keyword evidence="1" id="KW-0732">Signal</keyword>
<name>A0A0U5GCQ7_ASPCI</name>
<keyword evidence="4" id="KW-1185">Reference proteome</keyword>
<sequence length="509" mass="55046">MVRGISCLCSCLLKVIFKTVTLIVPTQLSFHISVTMGSLEGSLEPTLDITTLHDLYTTKKVTPTDLINHIYDRIESYPDKAVWIHLIPRDEALSAATTLTKQYAHTTSPLPPLYGIPFSVKDSIDIANIPTTLACPSFAYTPTETAPVVSKVLAAGAILIGKANLDQFATGLVGHRSAYGTPRCVFDSEYISGGSSSGSAVGVAAGLVSFAIATDTAGSTRVPAALNGLVGLKPTLGTVSTVGLVPACKTADCITVLAGSVQDARVAWRAMRGFDEGDVFARREVPVLPAFGDVVRFGVPPEELLDVLSKPYRALFEQFVGALCSSGKEVAVQLQKTDFDYTPFQSANNMLYGSSIVAQRLVAFDEYIQTHGLDKLHPVIKTIFESSSGFDAVRAYKDIFDLALYKRQAEKQFLENIDVLIVPSTVTHFTVAEIDEDPIQRNKLMGSFTHFVNLLDLCAVAVPVGKWRNAKGNMMPFGITLIGQAGRDEELMRLGEGIVEYMKPRLKVV</sequence>
<dbReference type="AlphaFoldDB" id="A0A0U5GCQ7"/>
<organism evidence="3 4">
    <name type="scientific">Aspergillus calidoustus</name>
    <dbReference type="NCBI Taxonomy" id="454130"/>
    <lineage>
        <taxon>Eukaryota</taxon>
        <taxon>Fungi</taxon>
        <taxon>Dikarya</taxon>
        <taxon>Ascomycota</taxon>
        <taxon>Pezizomycotina</taxon>
        <taxon>Eurotiomycetes</taxon>
        <taxon>Eurotiomycetidae</taxon>
        <taxon>Eurotiales</taxon>
        <taxon>Aspergillaceae</taxon>
        <taxon>Aspergillus</taxon>
        <taxon>Aspergillus subgen. Nidulantes</taxon>
    </lineage>
</organism>
<dbReference type="Pfam" id="PF01425">
    <property type="entry name" value="Amidase"/>
    <property type="match status" value="1"/>
</dbReference>
<dbReference type="OrthoDB" id="566138at2759"/>
<evidence type="ECO:0000256" key="1">
    <source>
        <dbReference type="SAM" id="SignalP"/>
    </source>
</evidence>
<dbReference type="Gene3D" id="1.20.58.1700">
    <property type="match status" value="1"/>
</dbReference>
<evidence type="ECO:0000313" key="3">
    <source>
        <dbReference type="EMBL" id="CEL09379.1"/>
    </source>
</evidence>
<dbReference type="OMA" id="MPLNHQL"/>
<feature type="domain" description="Amidase" evidence="2">
    <location>
        <begin position="65"/>
        <end position="491"/>
    </location>
</feature>